<keyword evidence="1" id="KW-0812">Transmembrane</keyword>
<feature type="transmembrane region" description="Helical" evidence="1">
    <location>
        <begin position="357"/>
        <end position="374"/>
    </location>
</feature>
<keyword evidence="1" id="KW-0472">Membrane</keyword>
<name>A0A1I6P5L3_9EURY</name>
<dbReference type="OrthoDB" id="242474at2157"/>
<dbReference type="AlphaFoldDB" id="A0A1I6P5L3"/>
<organism evidence="2 3">
    <name type="scientific">Halostagnicola kamekurae</name>
    <dbReference type="NCBI Taxonomy" id="619731"/>
    <lineage>
        <taxon>Archaea</taxon>
        <taxon>Methanobacteriati</taxon>
        <taxon>Methanobacteriota</taxon>
        <taxon>Stenosarchaea group</taxon>
        <taxon>Halobacteria</taxon>
        <taxon>Halobacteriales</taxon>
        <taxon>Natrialbaceae</taxon>
        <taxon>Halostagnicola</taxon>
    </lineage>
</organism>
<evidence type="ECO:0000313" key="3">
    <source>
        <dbReference type="Proteomes" id="UP000199199"/>
    </source>
</evidence>
<dbReference type="RefSeq" id="WP_139231122.1">
    <property type="nucleotide sequence ID" value="NZ_FOZS01000001.1"/>
</dbReference>
<evidence type="ECO:0000313" key="2">
    <source>
        <dbReference type="EMBL" id="SFS35360.1"/>
    </source>
</evidence>
<feature type="transmembrane region" description="Helical" evidence="1">
    <location>
        <begin position="332"/>
        <end position="351"/>
    </location>
</feature>
<feature type="transmembrane region" description="Helical" evidence="1">
    <location>
        <begin position="274"/>
        <end position="293"/>
    </location>
</feature>
<keyword evidence="3" id="KW-1185">Reference proteome</keyword>
<protein>
    <submittedName>
        <fullName evidence="2">Uncharacterized protein</fullName>
    </submittedName>
</protein>
<feature type="transmembrane region" description="Helical" evidence="1">
    <location>
        <begin position="381"/>
        <end position="399"/>
    </location>
</feature>
<feature type="transmembrane region" description="Helical" evidence="1">
    <location>
        <begin position="299"/>
        <end position="320"/>
    </location>
</feature>
<feature type="transmembrane region" description="Helical" evidence="1">
    <location>
        <begin position="405"/>
        <end position="427"/>
    </location>
</feature>
<dbReference type="EMBL" id="FOZS01000001">
    <property type="protein sequence ID" value="SFS35360.1"/>
    <property type="molecule type" value="Genomic_DNA"/>
</dbReference>
<reference evidence="3" key="1">
    <citation type="submission" date="2016-10" db="EMBL/GenBank/DDBJ databases">
        <authorList>
            <person name="Varghese N."/>
            <person name="Submissions S."/>
        </authorList>
    </citation>
    <scope>NUCLEOTIDE SEQUENCE [LARGE SCALE GENOMIC DNA]</scope>
    <source>
        <strain evidence="3">DSM 22427</strain>
    </source>
</reference>
<feature type="transmembrane region" description="Helical" evidence="1">
    <location>
        <begin position="242"/>
        <end position="262"/>
    </location>
</feature>
<accession>A0A1I6P5L3</accession>
<evidence type="ECO:0000256" key="1">
    <source>
        <dbReference type="SAM" id="Phobius"/>
    </source>
</evidence>
<dbReference type="Proteomes" id="UP000199199">
    <property type="component" value="Unassembled WGS sequence"/>
</dbReference>
<keyword evidence="1" id="KW-1133">Transmembrane helix</keyword>
<proteinExistence type="predicted"/>
<gene>
    <name evidence="2" type="ORF">SAMN04488556_0333</name>
</gene>
<sequence length="452" mass="47185">MRPPRVVLGIAVVLLFTVAFVPIGSPAPPPEGVCGICGDDFEWAAEQNGVNTSVGESDLEIRVDADGNSEWRATATLNRTAAAQFEENRTALERAVTRTYSHSGIVGDEVENLSTTLEDRTLTVAFAVDDSTHQYPGGVIVFDEFTQSPPTTDVYVNADTFTITGPSGTTVTHAPPGGTIAENRATWTSESDQEYEGPELGREPTVAFAPDDGLVSKAATSGALEVHSFGLIESELREFAQLPTGLLGLAAAGLLLVGNRLPRSLARGRTTTRWVGVGTGLYVAFTGLTGVIAGDFWTVLATVGITLAPQTFLTAVTALLADFVGANTDRNVSRIAAVAVVAWTGALIVGAPLSAKLVFFAGPLIFLPFGVLSGAKHPARFLFPFVAALGPIVAGLALVPQIGIAIISSTMFAGIFLITALLGVPLFTIGHRFGRTATTETERTDTPAGTAS</sequence>